<evidence type="ECO:0000256" key="4">
    <source>
        <dbReference type="ARBA" id="ARBA00022692"/>
    </source>
</evidence>
<protein>
    <submittedName>
        <fullName evidence="9">Sugar ABC transporter permease</fullName>
    </submittedName>
</protein>
<accession>A0A559JT40</accession>
<dbReference type="Gene3D" id="1.10.3720.10">
    <property type="entry name" value="MetI-like"/>
    <property type="match status" value="1"/>
</dbReference>
<comment type="caution">
    <text evidence="9">The sequence shown here is derived from an EMBL/GenBank/DDBJ whole genome shotgun (WGS) entry which is preliminary data.</text>
</comment>
<evidence type="ECO:0000256" key="5">
    <source>
        <dbReference type="ARBA" id="ARBA00022989"/>
    </source>
</evidence>
<dbReference type="InterPro" id="IPR035906">
    <property type="entry name" value="MetI-like_sf"/>
</dbReference>
<dbReference type="Pfam" id="PF00528">
    <property type="entry name" value="BPD_transp_1"/>
    <property type="match status" value="1"/>
</dbReference>
<proteinExistence type="inferred from homology"/>
<gene>
    <name evidence="9" type="ORF">FPZ45_03935</name>
</gene>
<keyword evidence="3" id="KW-1003">Cell membrane</keyword>
<comment type="subcellular location">
    <subcellularLocation>
        <location evidence="1 7">Cell membrane</location>
        <topology evidence="1 7">Multi-pass membrane protein</topology>
    </subcellularLocation>
</comment>
<dbReference type="SUPFAM" id="SSF161098">
    <property type="entry name" value="MetI-like"/>
    <property type="match status" value="1"/>
</dbReference>
<evidence type="ECO:0000256" key="6">
    <source>
        <dbReference type="ARBA" id="ARBA00023136"/>
    </source>
</evidence>
<feature type="transmembrane region" description="Helical" evidence="7">
    <location>
        <begin position="29"/>
        <end position="55"/>
    </location>
</feature>
<feature type="transmembrane region" description="Helical" evidence="7">
    <location>
        <begin position="126"/>
        <end position="147"/>
    </location>
</feature>
<feature type="transmembrane region" description="Helical" evidence="7">
    <location>
        <begin position="283"/>
        <end position="302"/>
    </location>
</feature>
<organism evidence="9 10">
    <name type="scientific">Cohnella terricola</name>
    <dbReference type="NCBI Taxonomy" id="1289167"/>
    <lineage>
        <taxon>Bacteria</taxon>
        <taxon>Bacillati</taxon>
        <taxon>Bacillota</taxon>
        <taxon>Bacilli</taxon>
        <taxon>Bacillales</taxon>
        <taxon>Paenibacillaceae</taxon>
        <taxon>Cohnella</taxon>
    </lineage>
</organism>
<keyword evidence="10" id="KW-1185">Reference proteome</keyword>
<name>A0A559JT40_9BACL</name>
<dbReference type="Proteomes" id="UP000316330">
    <property type="component" value="Unassembled WGS sequence"/>
</dbReference>
<keyword evidence="2 7" id="KW-0813">Transport</keyword>
<evidence type="ECO:0000256" key="2">
    <source>
        <dbReference type="ARBA" id="ARBA00022448"/>
    </source>
</evidence>
<dbReference type="PANTHER" id="PTHR30193">
    <property type="entry name" value="ABC TRANSPORTER PERMEASE PROTEIN"/>
    <property type="match status" value="1"/>
</dbReference>
<evidence type="ECO:0000256" key="7">
    <source>
        <dbReference type="RuleBase" id="RU363032"/>
    </source>
</evidence>
<feature type="transmembrane region" description="Helical" evidence="7">
    <location>
        <begin position="174"/>
        <end position="195"/>
    </location>
</feature>
<keyword evidence="4 7" id="KW-0812">Transmembrane</keyword>
<dbReference type="EMBL" id="VNJJ01000002">
    <property type="protein sequence ID" value="TVY03049.1"/>
    <property type="molecule type" value="Genomic_DNA"/>
</dbReference>
<dbReference type="InterPro" id="IPR051393">
    <property type="entry name" value="ABC_transporter_permease"/>
</dbReference>
<dbReference type="CDD" id="cd06261">
    <property type="entry name" value="TM_PBP2"/>
    <property type="match status" value="1"/>
</dbReference>
<reference evidence="9 10" key="1">
    <citation type="submission" date="2019-07" db="EMBL/GenBank/DDBJ databases">
        <authorList>
            <person name="Kim J."/>
        </authorList>
    </citation>
    <scope>NUCLEOTIDE SEQUENCE [LARGE SCALE GENOMIC DNA]</scope>
    <source>
        <strain evidence="9 10">G13</strain>
    </source>
</reference>
<sequence length="311" mass="35221">MIARTARTNAAAGWKTIPLRISYRTQRYLFIYLTLAVPLLYFFVTRLLPIIYSFYISFREWNILSPSKPYVGFANYSGLFTDEIFRKSIVNTFLFVAVGIPGQLAAGLAAALLLQSIPRFRGFFRTVYFIPYITSIVAVSWVFRWLLMPNGWVNSALLNLGLDAQLFLLSPRQALYVIALSMIWQSVGFQMLVFVTGLEGIPAMYYEAARIDGANAWRRFQHITLPLLNPVILFSAVIAGISYLQTFTQIVSMTGEGGPLNSTRTLVYHIYKLAFKNFEMGSASAATVILFIIIFAFTLVQIKALERKVEY</sequence>
<dbReference type="OrthoDB" id="9809173at2"/>
<feature type="domain" description="ABC transmembrane type-1" evidence="8">
    <location>
        <begin position="89"/>
        <end position="301"/>
    </location>
</feature>
<evidence type="ECO:0000313" key="9">
    <source>
        <dbReference type="EMBL" id="TVY03049.1"/>
    </source>
</evidence>
<dbReference type="GO" id="GO:0005886">
    <property type="term" value="C:plasma membrane"/>
    <property type="evidence" value="ECO:0007669"/>
    <property type="project" value="UniProtKB-SubCell"/>
</dbReference>
<keyword evidence="5 7" id="KW-1133">Transmembrane helix</keyword>
<dbReference type="InterPro" id="IPR000515">
    <property type="entry name" value="MetI-like"/>
</dbReference>
<dbReference type="RefSeq" id="WP_144698658.1">
    <property type="nucleotide sequence ID" value="NZ_VNJJ01000002.1"/>
</dbReference>
<dbReference type="PANTHER" id="PTHR30193:SF37">
    <property type="entry name" value="INNER MEMBRANE ABC TRANSPORTER PERMEASE PROTEIN YCJO"/>
    <property type="match status" value="1"/>
</dbReference>
<evidence type="ECO:0000259" key="8">
    <source>
        <dbReference type="PROSITE" id="PS50928"/>
    </source>
</evidence>
<dbReference type="AlphaFoldDB" id="A0A559JT40"/>
<dbReference type="PROSITE" id="PS50928">
    <property type="entry name" value="ABC_TM1"/>
    <property type="match status" value="1"/>
</dbReference>
<evidence type="ECO:0000256" key="3">
    <source>
        <dbReference type="ARBA" id="ARBA00022475"/>
    </source>
</evidence>
<dbReference type="GO" id="GO:0055085">
    <property type="term" value="P:transmembrane transport"/>
    <property type="evidence" value="ECO:0007669"/>
    <property type="project" value="InterPro"/>
</dbReference>
<evidence type="ECO:0000256" key="1">
    <source>
        <dbReference type="ARBA" id="ARBA00004651"/>
    </source>
</evidence>
<evidence type="ECO:0000313" key="10">
    <source>
        <dbReference type="Proteomes" id="UP000316330"/>
    </source>
</evidence>
<feature type="transmembrane region" description="Helical" evidence="7">
    <location>
        <begin position="93"/>
        <end position="114"/>
    </location>
</feature>
<comment type="similarity">
    <text evidence="7">Belongs to the binding-protein-dependent transport system permease family.</text>
</comment>
<keyword evidence="6 7" id="KW-0472">Membrane</keyword>
<feature type="transmembrane region" description="Helical" evidence="7">
    <location>
        <begin position="227"/>
        <end position="244"/>
    </location>
</feature>